<dbReference type="AlphaFoldDB" id="A0A2S4VPZ0"/>
<evidence type="ECO:0000313" key="2">
    <source>
        <dbReference type="EMBL" id="POW11539.1"/>
    </source>
</evidence>
<evidence type="ECO:0000256" key="1">
    <source>
        <dbReference type="SAM" id="MobiDB-lite"/>
    </source>
</evidence>
<feature type="compositionally biased region" description="Acidic residues" evidence="1">
    <location>
        <begin position="32"/>
        <end position="52"/>
    </location>
</feature>
<name>A0A2S4VPZ0_9BASI</name>
<reference evidence="3" key="2">
    <citation type="journal article" date="2018" name="BMC Genomics">
        <title>Genomic insights into host adaptation between the wheat stripe rust pathogen (Puccinia striiformis f. sp. tritici) and the barley stripe rust pathogen (Puccinia striiformis f. sp. hordei).</title>
        <authorList>
            <person name="Xia C."/>
            <person name="Wang M."/>
            <person name="Yin C."/>
            <person name="Cornejo O.E."/>
            <person name="Hulbert S.H."/>
            <person name="Chen X."/>
        </authorList>
    </citation>
    <scope>NUCLEOTIDE SEQUENCE [LARGE SCALE GENOMIC DNA]</scope>
    <source>
        <strain evidence="3">93TX-2</strain>
    </source>
</reference>
<reference evidence="3" key="3">
    <citation type="journal article" date="2018" name="Mol. Plant Microbe Interact.">
        <title>Genome sequence resources for the wheat stripe rust pathogen (Puccinia striiformis f. sp. tritici) and the barley stripe rust pathogen (Puccinia striiformis f. sp. hordei).</title>
        <authorList>
            <person name="Xia C."/>
            <person name="Wang M."/>
            <person name="Yin C."/>
            <person name="Cornejo O.E."/>
            <person name="Hulbert S.H."/>
            <person name="Chen X."/>
        </authorList>
    </citation>
    <scope>NUCLEOTIDE SEQUENCE [LARGE SCALE GENOMIC DNA]</scope>
    <source>
        <strain evidence="3">93TX-2</strain>
    </source>
</reference>
<dbReference type="VEuPathDB" id="FungiDB:PSTT_11877"/>
<organism evidence="2 3">
    <name type="scientific">Puccinia striiformis</name>
    <dbReference type="NCBI Taxonomy" id="27350"/>
    <lineage>
        <taxon>Eukaryota</taxon>
        <taxon>Fungi</taxon>
        <taxon>Dikarya</taxon>
        <taxon>Basidiomycota</taxon>
        <taxon>Pucciniomycotina</taxon>
        <taxon>Pucciniomycetes</taxon>
        <taxon>Pucciniales</taxon>
        <taxon>Pucciniaceae</taxon>
        <taxon>Puccinia</taxon>
    </lineage>
</organism>
<proteinExistence type="predicted"/>
<reference evidence="2 3" key="1">
    <citation type="submission" date="2017-12" db="EMBL/GenBank/DDBJ databases">
        <title>Gene loss provides genomic basis for host adaptation in cereal stripe rust fungi.</title>
        <authorList>
            <person name="Xia C."/>
        </authorList>
    </citation>
    <scope>NUCLEOTIDE SEQUENCE [LARGE SCALE GENOMIC DNA]</scope>
    <source>
        <strain evidence="2 3">93TX-2</strain>
    </source>
</reference>
<dbReference type="EMBL" id="PKSM01000110">
    <property type="protein sequence ID" value="POW11539.1"/>
    <property type="molecule type" value="Genomic_DNA"/>
</dbReference>
<dbReference type="Proteomes" id="UP000238274">
    <property type="component" value="Unassembled WGS sequence"/>
</dbReference>
<protein>
    <submittedName>
        <fullName evidence="2">Uncharacterized protein</fullName>
    </submittedName>
</protein>
<keyword evidence="3" id="KW-1185">Reference proteome</keyword>
<feature type="region of interest" description="Disordered" evidence="1">
    <location>
        <begin position="29"/>
        <end position="52"/>
    </location>
</feature>
<sequence length="101" mass="11539">MVRFSKRQACIKALESALENNIAVQAITDALGADDDDSSDDTDQDTSSDEDDVNEDLLIYLCAVYSQRYFEPRGRLALAPDNSDWLMNRLDDRAFKHEFRM</sequence>
<comment type="caution">
    <text evidence="2">The sequence shown here is derived from an EMBL/GenBank/DDBJ whole genome shotgun (WGS) entry which is preliminary data.</text>
</comment>
<accession>A0A2S4VPZ0</accession>
<gene>
    <name evidence="2" type="ORF">PSHT_08408</name>
</gene>
<evidence type="ECO:0000313" key="3">
    <source>
        <dbReference type="Proteomes" id="UP000238274"/>
    </source>
</evidence>
<dbReference type="VEuPathDB" id="FungiDB:PSHT_08408"/>